<feature type="transmembrane region" description="Helical" evidence="2">
    <location>
        <begin position="79"/>
        <end position="95"/>
    </location>
</feature>
<sequence>MVTTRSHSTVPDADTHPLSNGQKKGPSVSIDAPAKQASSTPRRPPNKRALSSNHIGAPPDLFPRLSAHASRIHKAKSHILLFFLLCILSTGIYFLNPSLLGFVVKSLAASSWTTVGTVAVGVLGIGMGMVCWTNVYKVDWYEVVAGYWWLVIPALGAVGWAIAIVQEGEKE</sequence>
<dbReference type="AlphaFoldDB" id="A0A194XUR7"/>
<evidence type="ECO:0000313" key="4">
    <source>
        <dbReference type="Proteomes" id="UP000070700"/>
    </source>
</evidence>
<feature type="transmembrane region" description="Helical" evidence="2">
    <location>
        <begin position="147"/>
        <end position="165"/>
    </location>
</feature>
<feature type="region of interest" description="Disordered" evidence="1">
    <location>
        <begin position="1"/>
        <end position="55"/>
    </location>
</feature>
<evidence type="ECO:0000313" key="3">
    <source>
        <dbReference type="EMBL" id="KUJ24065.1"/>
    </source>
</evidence>
<keyword evidence="2" id="KW-1133">Transmembrane helix</keyword>
<organism evidence="3 4">
    <name type="scientific">Mollisia scopiformis</name>
    <name type="common">Conifer needle endophyte fungus</name>
    <name type="synonym">Phialocephala scopiformis</name>
    <dbReference type="NCBI Taxonomy" id="149040"/>
    <lineage>
        <taxon>Eukaryota</taxon>
        <taxon>Fungi</taxon>
        <taxon>Dikarya</taxon>
        <taxon>Ascomycota</taxon>
        <taxon>Pezizomycotina</taxon>
        <taxon>Leotiomycetes</taxon>
        <taxon>Helotiales</taxon>
        <taxon>Mollisiaceae</taxon>
        <taxon>Mollisia</taxon>
    </lineage>
</organism>
<accession>A0A194XUR7</accession>
<name>A0A194XUR7_MOLSC</name>
<dbReference type="InParanoid" id="A0A194XUR7"/>
<dbReference type="KEGG" id="psco:LY89DRAFT_11190"/>
<feature type="transmembrane region" description="Helical" evidence="2">
    <location>
        <begin position="115"/>
        <end position="135"/>
    </location>
</feature>
<dbReference type="RefSeq" id="XP_018078420.1">
    <property type="nucleotide sequence ID" value="XM_018205081.1"/>
</dbReference>
<keyword evidence="2" id="KW-0472">Membrane</keyword>
<dbReference type="Proteomes" id="UP000070700">
    <property type="component" value="Unassembled WGS sequence"/>
</dbReference>
<protein>
    <submittedName>
        <fullName evidence="3">Uncharacterized protein</fullName>
    </submittedName>
</protein>
<evidence type="ECO:0000256" key="2">
    <source>
        <dbReference type="SAM" id="Phobius"/>
    </source>
</evidence>
<keyword evidence="2" id="KW-0812">Transmembrane</keyword>
<keyword evidence="4" id="KW-1185">Reference proteome</keyword>
<reference evidence="3 4" key="1">
    <citation type="submission" date="2015-10" db="EMBL/GenBank/DDBJ databases">
        <title>Full genome of DAOMC 229536 Phialocephala scopiformis, a fungal endophyte of spruce producing the potent anti-insectan compound rugulosin.</title>
        <authorList>
            <consortium name="DOE Joint Genome Institute"/>
            <person name="Walker A.K."/>
            <person name="Frasz S.L."/>
            <person name="Seifert K.A."/>
            <person name="Miller J.D."/>
            <person name="Mondo S.J."/>
            <person name="Labutti K."/>
            <person name="Lipzen A."/>
            <person name="Dockter R."/>
            <person name="Kennedy M."/>
            <person name="Grigoriev I.V."/>
            <person name="Spatafora J.W."/>
        </authorList>
    </citation>
    <scope>NUCLEOTIDE SEQUENCE [LARGE SCALE GENOMIC DNA]</scope>
    <source>
        <strain evidence="3 4">CBS 120377</strain>
    </source>
</reference>
<gene>
    <name evidence="3" type="ORF">LY89DRAFT_11190</name>
</gene>
<dbReference type="GeneID" id="28814807"/>
<evidence type="ECO:0000256" key="1">
    <source>
        <dbReference type="SAM" id="MobiDB-lite"/>
    </source>
</evidence>
<proteinExistence type="predicted"/>
<dbReference type="OrthoDB" id="10556501at2759"/>
<dbReference type="EMBL" id="KQ947404">
    <property type="protein sequence ID" value="KUJ24065.1"/>
    <property type="molecule type" value="Genomic_DNA"/>
</dbReference>